<evidence type="ECO:0000313" key="3">
    <source>
        <dbReference type="Proteomes" id="UP000630660"/>
    </source>
</evidence>
<evidence type="ECO:0000256" key="1">
    <source>
        <dbReference type="SAM" id="Phobius"/>
    </source>
</evidence>
<reference evidence="2" key="1">
    <citation type="submission" date="2019-11" db="EMBL/GenBank/DDBJ databases">
        <title>Microbial mats filling the niche in hypersaline microbial mats.</title>
        <authorList>
            <person name="Wong H.L."/>
            <person name="Macleod F.I."/>
            <person name="White R.A. III"/>
            <person name="Burns B.P."/>
        </authorList>
    </citation>
    <scope>NUCLEOTIDE SEQUENCE</scope>
    <source>
        <strain evidence="2">Bin_327</strain>
    </source>
</reference>
<dbReference type="EMBL" id="WJKJ01000165">
    <property type="protein sequence ID" value="MBD3364581.1"/>
    <property type="molecule type" value="Genomic_DNA"/>
</dbReference>
<organism evidence="2 3">
    <name type="scientific">candidate division WOR-3 bacterium</name>
    <dbReference type="NCBI Taxonomy" id="2052148"/>
    <lineage>
        <taxon>Bacteria</taxon>
        <taxon>Bacteria division WOR-3</taxon>
    </lineage>
</organism>
<feature type="transmembrane region" description="Helical" evidence="1">
    <location>
        <begin position="99"/>
        <end position="118"/>
    </location>
</feature>
<dbReference type="AlphaFoldDB" id="A0A9D5KB88"/>
<keyword evidence="1" id="KW-0812">Transmembrane</keyword>
<proteinExistence type="predicted"/>
<protein>
    <submittedName>
        <fullName evidence="2">Uncharacterized protein</fullName>
    </submittedName>
</protein>
<feature type="transmembrane region" description="Helical" evidence="1">
    <location>
        <begin position="14"/>
        <end position="34"/>
    </location>
</feature>
<dbReference type="Proteomes" id="UP000630660">
    <property type="component" value="Unassembled WGS sequence"/>
</dbReference>
<feature type="transmembrane region" description="Helical" evidence="1">
    <location>
        <begin position="39"/>
        <end position="57"/>
    </location>
</feature>
<name>A0A9D5KB88_UNCW3</name>
<gene>
    <name evidence="2" type="ORF">GF359_05140</name>
</gene>
<keyword evidence="1" id="KW-0472">Membrane</keyword>
<keyword evidence="1" id="KW-1133">Transmembrane helix</keyword>
<evidence type="ECO:0000313" key="2">
    <source>
        <dbReference type="EMBL" id="MBD3364581.1"/>
    </source>
</evidence>
<feature type="transmembrane region" description="Helical" evidence="1">
    <location>
        <begin position="124"/>
        <end position="143"/>
    </location>
</feature>
<accession>A0A9D5KB88</accession>
<sequence>MNETVYKWKPKDKLLYVLSMIPFLAVFAGASYILATYSIYLMLILFALYIITNVFQAGCCVGCPYRGKYCPALCGVYLGNLLSVILYRNRKFDAKFFKVNATLGEIMVLVVALFPVYWVFRTAWYLLIIYFSLIAAHFVLFMSTQCGKCSYNKTCPAGQFTLSCRRRQEAKTE</sequence>
<comment type="caution">
    <text evidence="2">The sequence shown here is derived from an EMBL/GenBank/DDBJ whole genome shotgun (WGS) entry which is preliminary data.</text>
</comment>